<evidence type="ECO:0000256" key="1">
    <source>
        <dbReference type="ARBA" id="ARBA00022679"/>
    </source>
</evidence>
<dbReference type="InterPro" id="IPR029063">
    <property type="entry name" value="SAM-dependent_MTases_sf"/>
</dbReference>
<dbReference type="InterPro" id="IPR026669">
    <property type="entry name" value="Arsenite_MeTrfase-like"/>
</dbReference>
<reference evidence="10 11" key="1">
    <citation type="submission" date="2015-07" db="EMBL/GenBank/DDBJ databases">
        <title>Genome sequence of Ornatilinea apprima DSM 23815.</title>
        <authorList>
            <person name="Hemp J."/>
            <person name="Ward L.M."/>
            <person name="Pace L.A."/>
            <person name="Fischer W.W."/>
        </authorList>
    </citation>
    <scope>NUCLEOTIDE SEQUENCE [LARGE SCALE GENOMIC DNA]</scope>
    <source>
        <strain evidence="10 11">P3M-1</strain>
    </source>
</reference>
<keyword evidence="2" id="KW-0949">S-adenosyl-L-methionine</keyword>
<evidence type="ECO:0000313" key="10">
    <source>
        <dbReference type="EMBL" id="KPL79676.1"/>
    </source>
</evidence>
<evidence type="ECO:0000256" key="6">
    <source>
        <dbReference type="ARBA" id="ARBA00047941"/>
    </source>
</evidence>
<feature type="domain" description="Methyltransferase" evidence="9">
    <location>
        <begin position="86"/>
        <end position="232"/>
    </location>
</feature>
<dbReference type="AlphaFoldDB" id="A0A0P6XBT2"/>
<comment type="catalytic activity">
    <reaction evidence="8">
        <text>arsenic triglutathione + 3 [thioredoxin]-dithiol + 3 S-adenosyl-L-methionine = trimethylarsine + 3 [thioredoxin]-disulfide + 3 glutathione + 3 S-adenosyl-L-homocysteine + 3 H(+)</text>
        <dbReference type="Rhea" id="RHEA:69432"/>
        <dbReference type="Rhea" id="RHEA-COMP:10698"/>
        <dbReference type="Rhea" id="RHEA-COMP:10700"/>
        <dbReference type="ChEBI" id="CHEBI:15378"/>
        <dbReference type="ChEBI" id="CHEBI:27130"/>
        <dbReference type="ChEBI" id="CHEBI:29950"/>
        <dbReference type="ChEBI" id="CHEBI:50058"/>
        <dbReference type="ChEBI" id="CHEBI:57856"/>
        <dbReference type="ChEBI" id="CHEBI:57925"/>
        <dbReference type="ChEBI" id="CHEBI:59789"/>
        <dbReference type="ChEBI" id="CHEBI:183640"/>
        <dbReference type="EC" id="2.1.1.137"/>
    </reaction>
</comment>
<comment type="catalytic activity">
    <reaction evidence="7">
        <text>arsenic triglutathione + 2 [thioredoxin]-dithiol + 2 S-adenosyl-L-methionine + H2O = dimethylarsinous acid + 2 [thioredoxin]-disulfide + 3 glutathione + 2 S-adenosyl-L-homocysteine + 2 H(+)</text>
        <dbReference type="Rhea" id="RHEA:69464"/>
        <dbReference type="Rhea" id="RHEA-COMP:10698"/>
        <dbReference type="Rhea" id="RHEA-COMP:10700"/>
        <dbReference type="ChEBI" id="CHEBI:15377"/>
        <dbReference type="ChEBI" id="CHEBI:15378"/>
        <dbReference type="ChEBI" id="CHEBI:23808"/>
        <dbReference type="ChEBI" id="CHEBI:29950"/>
        <dbReference type="ChEBI" id="CHEBI:50058"/>
        <dbReference type="ChEBI" id="CHEBI:57856"/>
        <dbReference type="ChEBI" id="CHEBI:57925"/>
        <dbReference type="ChEBI" id="CHEBI:59789"/>
        <dbReference type="ChEBI" id="CHEBI:183640"/>
        <dbReference type="EC" id="2.1.1.137"/>
    </reaction>
</comment>
<comment type="similarity">
    <text evidence="3">Belongs to the methyltransferase superfamily. Arsenite methyltransferase family.</text>
</comment>
<dbReference type="EMBL" id="LGCL01000010">
    <property type="protein sequence ID" value="KPL79676.1"/>
    <property type="molecule type" value="Genomic_DNA"/>
</dbReference>
<dbReference type="NCBIfam" id="NF008823">
    <property type="entry name" value="PRK11873.1"/>
    <property type="match status" value="1"/>
</dbReference>
<evidence type="ECO:0000256" key="8">
    <source>
        <dbReference type="ARBA" id="ARBA00048428"/>
    </source>
</evidence>
<sequence length="263" mass="27396">MASATRRRPVRDAVRDNYAALARSGSNCCGSSSLIENASCCAPAKMDTSEITFVVEYSQEELSEAPAEAAEFTLGCGNPLALAGLQAGETVLDIGSGGGLDAFLAARKVGPGGWVIGVDMTPSMLDRARAAAERSGISNVEFRQGYAEALPVESNAVDVILSNCVINLSEDKGQVFREAYRVLRPGGRLEVSDVVAAAALPASLQENTAEWAECVSGALPEAEYLDLLAQAGFTKITVRRSASLGRAGGVSVYSALVAAYKPI</sequence>
<comment type="catalytic activity">
    <reaction evidence="6">
        <text>arsenic triglutathione + [thioredoxin]-dithiol + S-adenosyl-L-methionine + 2 H2O = methylarsonous acid + [thioredoxin]-disulfide + 3 glutathione + S-adenosyl-L-homocysteine + H(+)</text>
        <dbReference type="Rhea" id="RHEA:69460"/>
        <dbReference type="Rhea" id="RHEA-COMP:10698"/>
        <dbReference type="Rhea" id="RHEA-COMP:10700"/>
        <dbReference type="ChEBI" id="CHEBI:15377"/>
        <dbReference type="ChEBI" id="CHEBI:15378"/>
        <dbReference type="ChEBI" id="CHEBI:17826"/>
        <dbReference type="ChEBI" id="CHEBI:29950"/>
        <dbReference type="ChEBI" id="CHEBI:50058"/>
        <dbReference type="ChEBI" id="CHEBI:57856"/>
        <dbReference type="ChEBI" id="CHEBI:57925"/>
        <dbReference type="ChEBI" id="CHEBI:59789"/>
        <dbReference type="ChEBI" id="CHEBI:183640"/>
        <dbReference type="EC" id="2.1.1.137"/>
    </reaction>
</comment>
<dbReference type="PANTHER" id="PTHR43675:SF8">
    <property type="entry name" value="ARSENITE METHYLTRANSFERASE"/>
    <property type="match status" value="1"/>
</dbReference>
<evidence type="ECO:0000313" key="11">
    <source>
        <dbReference type="Proteomes" id="UP000050417"/>
    </source>
</evidence>
<organism evidence="10 11">
    <name type="scientific">Ornatilinea apprima</name>
    <dbReference type="NCBI Taxonomy" id="1134406"/>
    <lineage>
        <taxon>Bacteria</taxon>
        <taxon>Bacillati</taxon>
        <taxon>Chloroflexota</taxon>
        <taxon>Anaerolineae</taxon>
        <taxon>Anaerolineales</taxon>
        <taxon>Anaerolineaceae</taxon>
        <taxon>Ornatilinea</taxon>
    </lineage>
</organism>
<keyword evidence="11" id="KW-1185">Reference proteome</keyword>
<evidence type="ECO:0000259" key="9">
    <source>
        <dbReference type="Pfam" id="PF13847"/>
    </source>
</evidence>
<dbReference type="Gene3D" id="3.40.50.150">
    <property type="entry name" value="Vaccinia Virus protein VP39"/>
    <property type="match status" value="1"/>
</dbReference>
<name>A0A0P6XBT2_9CHLR</name>
<proteinExistence type="inferred from homology"/>
<dbReference type="InterPro" id="IPR025714">
    <property type="entry name" value="Methyltranfer_dom"/>
</dbReference>
<comment type="caution">
    <text evidence="10">The sequence shown here is derived from an EMBL/GenBank/DDBJ whole genome shotgun (WGS) entry which is preliminary data.</text>
</comment>
<dbReference type="EC" id="2.1.1.137" evidence="4"/>
<protein>
    <recommendedName>
        <fullName evidence="5">Arsenite methyltransferase</fullName>
        <ecNumber evidence="4">2.1.1.137</ecNumber>
    </recommendedName>
</protein>
<dbReference type="Pfam" id="PF13847">
    <property type="entry name" value="Methyltransf_31"/>
    <property type="match status" value="1"/>
</dbReference>
<dbReference type="Proteomes" id="UP000050417">
    <property type="component" value="Unassembled WGS sequence"/>
</dbReference>
<evidence type="ECO:0000256" key="3">
    <source>
        <dbReference type="ARBA" id="ARBA00034487"/>
    </source>
</evidence>
<keyword evidence="1" id="KW-0808">Transferase</keyword>
<evidence type="ECO:0000256" key="5">
    <source>
        <dbReference type="ARBA" id="ARBA00034545"/>
    </source>
</evidence>
<gene>
    <name evidence="10" type="ORF">ADN00_02330</name>
</gene>
<dbReference type="PANTHER" id="PTHR43675">
    <property type="entry name" value="ARSENITE METHYLTRANSFERASE"/>
    <property type="match status" value="1"/>
</dbReference>
<evidence type="ECO:0000256" key="4">
    <source>
        <dbReference type="ARBA" id="ARBA00034521"/>
    </source>
</evidence>
<evidence type="ECO:0000256" key="7">
    <source>
        <dbReference type="ARBA" id="ARBA00047943"/>
    </source>
</evidence>
<dbReference type="STRING" id="1134406.ADN00_02330"/>
<dbReference type="CDD" id="cd02440">
    <property type="entry name" value="AdoMet_MTases"/>
    <property type="match status" value="1"/>
</dbReference>
<dbReference type="GO" id="GO:0030791">
    <property type="term" value="F:arsenite methyltransferase activity"/>
    <property type="evidence" value="ECO:0007669"/>
    <property type="project" value="UniProtKB-EC"/>
</dbReference>
<accession>A0A0P6XBT2</accession>
<dbReference type="SUPFAM" id="SSF53335">
    <property type="entry name" value="S-adenosyl-L-methionine-dependent methyltransferases"/>
    <property type="match status" value="1"/>
</dbReference>
<evidence type="ECO:0000256" key="2">
    <source>
        <dbReference type="ARBA" id="ARBA00022691"/>
    </source>
</evidence>